<proteinExistence type="predicted"/>
<keyword evidence="1" id="KW-0175">Coiled coil</keyword>
<dbReference type="KEGG" id="vde:111255560"/>
<accession>A0A7M7L807</accession>
<dbReference type="RefSeq" id="XP_022673378.1">
    <property type="nucleotide sequence ID" value="XM_022817643.1"/>
</dbReference>
<name>A0A7M7L807_VARDE</name>
<dbReference type="EnsemblMetazoa" id="XM_022817643">
    <property type="protein sequence ID" value="XP_022673378"/>
    <property type="gene ID" value="LOC111255560"/>
</dbReference>
<evidence type="ECO:0000313" key="3">
    <source>
        <dbReference type="EnsemblMetazoa" id="XP_022673378"/>
    </source>
</evidence>
<organism evidence="3 4">
    <name type="scientific">Varroa destructor</name>
    <name type="common">Honeybee mite</name>
    <dbReference type="NCBI Taxonomy" id="109461"/>
    <lineage>
        <taxon>Eukaryota</taxon>
        <taxon>Metazoa</taxon>
        <taxon>Ecdysozoa</taxon>
        <taxon>Arthropoda</taxon>
        <taxon>Chelicerata</taxon>
        <taxon>Arachnida</taxon>
        <taxon>Acari</taxon>
        <taxon>Parasitiformes</taxon>
        <taxon>Mesostigmata</taxon>
        <taxon>Gamasina</taxon>
        <taxon>Dermanyssoidea</taxon>
        <taxon>Varroidae</taxon>
        <taxon>Varroa</taxon>
    </lineage>
</organism>
<evidence type="ECO:0000256" key="1">
    <source>
        <dbReference type="SAM" id="Coils"/>
    </source>
</evidence>
<protein>
    <submittedName>
        <fullName evidence="3">Uncharacterized protein</fullName>
    </submittedName>
</protein>
<keyword evidence="4" id="KW-1185">Reference proteome</keyword>
<dbReference type="Proteomes" id="UP000594260">
    <property type="component" value="Unplaced"/>
</dbReference>
<dbReference type="AlphaFoldDB" id="A0A7M7L807"/>
<evidence type="ECO:0000256" key="2">
    <source>
        <dbReference type="SAM" id="MobiDB-lite"/>
    </source>
</evidence>
<dbReference type="InParanoid" id="A0A7M7L807"/>
<dbReference type="GeneID" id="111255560"/>
<sequence length="183" mass="20403">MDAASVPHNWQEILKRPPNFNFKISHPSLDPIQILNEVKLRNPTTDQVTIAVLYKTALSQKKNFYLVNLQRARSSAEAYQRQMKQVPKVIMDQFEENESAVRILDSLVPKLEEAIQEAKKAMAIARKNAEIAQNAGTSRTPVVEINETMDDDDDVQVIGESSSASGRRAKGSSSGPIIEEIVD</sequence>
<feature type="coiled-coil region" evidence="1">
    <location>
        <begin position="108"/>
        <end position="135"/>
    </location>
</feature>
<feature type="compositionally biased region" description="Low complexity" evidence="2">
    <location>
        <begin position="161"/>
        <end position="175"/>
    </location>
</feature>
<reference evidence="3" key="1">
    <citation type="submission" date="2021-01" db="UniProtKB">
        <authorList>
            <consortium name="EnsemblMetazoa"/>
        </authorList>
    </citation>
    <scope>IDENTIFICATION</scope>
</reference>
<feature type="region of interest" description="Disordered" evidence="2">
    <location>
        <begin position="159"/>
        <end position="183"/>
    </location>
</feature>
<evidence type="ECO:0000313" key="4">
    <source>
        <dbReference type="Proteomes" id="UP000594260"/>
    </source>
</evidence>